<dbReference type="RefSeq" id="WP_348740055.1">
    <property type="nucleotide sequence ID" value="NZ_CAXJRC010000045.1"/>
</dbReference>
<reference evidence="1 2" key="1">
    <citation type="submission" date="2024-05" db="EMBL/GenBank/DDBJ databases">
        <authorList>
            <person name="Duchaud E."/>
        </authorList>
    </citation>
    <scope>NUCLEOTIDE SEQUENCE [LARGE SCALE GENOMIC DNA]</scope>
    <source>
        <strain evidence="1">Ena-SAMPLE-TAB-13-05-2024-13:56:06:370-140305</strain>
    </source>
</reference>
<gene>
    <name evidence="1" type="ORF">T190115A13A_80026</name>
</gene>
<evidence type="ECO:0000313" key="2">
    <source>
        <dbReference type="Proteomes" id="UP001497602"/>
    </source>
</evidence>
<comment type="caution">
    <text evidence="1">The sequence shown here is derived from an EMBL/GenBank/DDBJ whole genome shotgun (WGS) entry which is preliminary data.</text>
</comment>
<proteinExistence type="predicted"/>
<name>A0ABP1FF78_9FLAO</name>
<organism evidence="1 2">
    <name type="scientific">Tenacibaculum vairaonense</name>
    <dbReference type="NCBI Taxonomy" id="3137860"/>
    <lineage>
        <taxon>Bacteria</taxon>
        <taxon>Pseudomonadati</taxon>
        <taxon>Bacteroidota</taxon>
        <taxon>Flavobacteriia</taxon>
        <taxon>Flavobacteriales</taxon>
        <taxon>Flavobacteriaceae</taxon>
        <taxon>Tenacibaculum</taxon>
    </lineage>
</organism>
<evidence type="ECO:0000313" key="1">
    <source>
        <dbReference type="EMBL" id="CAL2108451.1"/>
    </source>
</evidence>
<keyword evidence="2" id="KW-1185">Reference proteome</keyword>
<dbReference type="Proteomes" id="UP001497602">
    <property type="component" value="Unassembled WGS sequence"/>
</dbReference>
<protein>
    <submittedName>
        <fullName evidence="1">Uncharacterized protein</fullName>
    </submittedName>
</protein>
<sequence length="214" mass="26413">MHQVLIDYNKVLEIPKWSKKERHLGFQNWFNFEYKSLPSYTELKDYLNKENNNIRSWDTHFFKQKVIFPVYEKEIYNNRNIEAIKFILENYQNHFFEFTKHQKVDLLEMGLQIDDNDIELLTYKFKTQLRYFEYTIHEVPRGVLYDNNGANIEQTKENLLELNDFESLAEQLNEDIKLFLKNCRFYYETWISFLEDENFDSNFEQFLKRKENKD</sequence>
<accession>A0ABP1FF78</accession>
<dbReference type="EMBL" id="CAXJRC010000045">
    <property type="protein sequence ID" value="CAL2108451.1"/>
    <property type="molecule type" value="Genomic_DNA"/>
</dbReference>